<dbReference type="Proteomes" id="UP001295444">
    <property type="component" value="Unassembled WGS sequence"/>
</dbReference>
<feature type="non-terminal residue" evidence="2">
    <location>
        <position position="1"/>
    </location>
</feature>
<evidence type="ECO:0000313" key="3">
    <source>
        <dbReference type="Proteomes" id="UP001295444"/>
    </source>
</evidence>
<organism evidence="2 3">
    <name type="scientific">Pelobates cultripes</name>
    <name type="common">Western spadefoot toad</name>
    <dbReference type="NCBI Taxonomy" id="61616"/>
    <lineage>
        <taxon>Eukaryota</taxon>
        <taxon>Metazoa</taxon>
        <taxon>Chordata</taxon>
        <taxon>Craniata</taxon>
        <taxon>Vertebrata</taxon>
        <taxon>Euteleostomi</taxon>
        <taxon>Amphibia</taxon>
        <taxon>Batrachia</taxon>
        <taxon>Anura</taxon>
        <taxon>Pelobatoidea</taxon>
        <taxon>Pelobatidae</taxon>
        <taxon>Pelobates</taxon>
    </lineage>
</organism>
<sequence length="196" mass="22035">LEWRPRIQHEQPEFSRKVPRDLGKTSNDKPNPLQEARQKENKKLRRRIYRDVITELESSHNEKTLTTSRNDEEIENVAQNRHRYSVIYKDKIKDVFREINNENRKMDALFEGSGSGTTETPTDTTTVRFTVTNDSTTEGDIDTTLATSTGPYTTSKVSTETASQTMSHPVTSTSPAETTALTTTTPPSPTISATTA</sequence>
<name>A0AAD1TNY3_PELCU</name>
<feature type="compositionally biased region" description="Polar residues" evidence="1">
    <location>
        <begin position="144"/>
        <end position="170"/>
    </location>
</feature>
<evidence type="ECO:0000313" key="2">
    <source>
        <dbReference type="EMBL" id="CAH2330768.1"/>
    </source>
</evidence>
<accession>A0AAD1TNY3</accession>
<evidence type="ECO:0000256" key="1">
    <source>
        <dbReference type="SAM" id="MobiDB-lite"/>
    </source>
</evidence>
<proteinExistence type="predicted"/>
<comment type="caution">
    <text evidence="2">The sequence shown here is derived from an EMBL/GenBank/DDBJ whole genome shotgun (WGS) entry which is preliminary data.</text>
</comment>
<feature type="region of interest" description="Disordered" evidence="1">
    <location>
        <begin position="132"/>
        <end position="196"/>
    </location>
</feature>
<dbReference type="AlphaFoldDB" id="A0AAD1TNY3"/>
<feature type="region of interest" description="Disordered" evidence="1">
    <location>
        <begin position="1"/>
        <end position="46"/>
    </location>
</feature>
<feature type="non-terminal residue" evidence="2">
    <location>
        <position position="196"/>
    </location>
</feature>
<keyword evidence="3" id="KW-1185">Reference proteome</keyword>
<dbReference type="EMBL" id="CAKOES020001223">
    <property type="protein sequence ID" value="CAH2330768.1"/>
    <property type="molecule type" value="Genomic_DNA"/>
</dbReference>
<feature type="compositionally biased region" description="Basic and acidic residues" evidence="1">
    <location>
        <begin position="1"/>
        <end position="27"/>
    </location>
</feature>
<feature type="compositionally biased region" description="Low complexity" evidence="1">
    <location>
        <begin position="171"/>
        <end position="196"/>
    </location>
</feature>
<protein>
    <submittedName>
        <fullName evidence="2">Uncharacterized protein</fullName>
    </submittedName>
</protein>
<reference evidence="2" key="1">
    <citation type="submission" date="2022-03" db="EMBL/GenBank/DDBJ databases">
        <authorList>
            <person name="Alioto T."/>
            <person name="Alioto T."/>
            <person name="Gomez Garrido J."/>
        </authorList>
    </citation>
    <scope>NUCLEOTIDE SEQUENCE</scope>
</reference>
<gene>
    <name evidence="2" type="ORF">PECUL_23A028436</name>
</gene>